<name>A0A1D7QW07_9BACI</name>
<reference evidence="2 3" key="1">
    <citation type="submission" date="2015-08" db="EMBL/GenBank/DDBJ databases">
        <title>The complete genome sequence of Bacillus beveridgei MLTeJB.</title>
        <authorList>
            <person name="Hanson T.E."/>
            <person name="Mesa C."/>
            <person name="Basesman S.M."/>
            <person name="Oremland R.S."/>
        </authorList>
    </citation>
    <scope>NUCLEOTIDE SEQUENCE [LARGE SCALE GENOMIC DNA]</scope>
    <source>
        <strain evidence="2 3">MLTeJB</strain>
    </source>
</reference>
<dbReference type="OrthoDB" id="1708317at2"/>
<dbReference type="KEGG" id="bbev:BBEV_1797"/>
<feature type="compositionally biased region" description="Basic and acidic residues" evidence="1">
    <location>
        <begin position="115"/>
        <end position="128"/>
    </location>
</feature>
<dbReference type="EMBL" id="CP012502">
    <property type="protein sequence ID" value="AOM83158.1"/>
    <property type="molecule type" value="Genomic_DNA"/>
</dbReference>
<dbReference type="RefSeq" id="WP_069365168.1">
    <property type="nucleotide sequence ID" value="NZ_CP012502.1"/>
</dbReference>
<dbReference type="InterPro" id="IPR046118">
    <property type="entry name" value="DUF6115"/>
</dbReference>
<organism evidence="2 3">
    <name type="scientific">Salisediminibacterium beveridgei</name>
    <dbReference type="NCBI Taxonomy" id="632773"/>
    <lineage>
        <taxon>Bacteria</taxon>
        <taxon>Bacillati</taxon>
        <taxon>Bacillota</taxon>
        <taxon>Bacilli</taxon>
        <taxon>Bacillales</taxon>
        <taxon>Bacillaceae</taxon>
        <taxon>Salisediminibacterium</taxon>
    </lineage>
</organism>
<sequence length="182" mass="20935">MIYLLILSFFLHLVSIFAIVTLYQKTEAFKPMDKEQTLREMEDLLVSYTTEMKENNERIARRLSKLNLEQAKPTNFEKESRDPTEEQKQGNQHPSEKPEKDADFVNKSSAASLKELNREQTNEKDEYGGYKPPSIPDDDVKVNTSSTSRILSMHAQGESPQEIARKLQMGAGEVELLLKFHQ</sequence>
<evidence type="ECO:0000256" key="1">
    <source>
        <dbReference type="SAM" id="MobiDB-lite"/>
    </source>
</evidence>
<proteinExistence type="predicted"/>
<evidence type="ECO:0000313" key="3">
    <source>
        <dbReference type="Proteomes" id="UP000094463"/>
    </source>
</evidence>
<keyword evidence="3" id="KW-1185">Reference proteome</keyword>
<accession>A0A1D7QW07</accession>
<dbReference type="STRING" id="632773.BBEV_1797"/>
<dbReference type="Proteomes" id="UP000094463">
    <property type="component" value="Chromosome"/>
</dbReference>
<dbReference type="Pfam" id="PF19610">
    <property type="entry name" value="DUF6115"/>
    <property type="match status" value="1"/>
</dbReference>
<dbReference type="AlphaFoldDB" id="A0A1D7QW07"/>
<protein>
    <submittedName>
        <fullName evidence="2">Uncharacterized protein</fullName>
    </submittedName>
</protein>
<feature type="compositionally biased region" description="Basic and acidic residues" evidence="1">
    <location>
        <begin position="75"/>
        <end position="104"/>
    </location>
</feature>
<feature type="region of interest" description="Disordered" evidence="1">
    <location>
        <begin position="64"/>
        <end position="145"/>
    </location>
</feature>
<gene>
    <name evidence="2" type="ORF">BBEV_1797</name>
</gene>
<dbReference type="PATRIC" id="fig|632773.3.peg.1885"/>
<evidence type="ECO:0000313" key="2">
    <source>
        <dbReference type="EMBL" id="AOM83158.1"/>
    </source>
</evidence>